<reference evidence="1" key="1">
    <citation type="submission" date="2019-03" db="EMBL/GenBank/DDBJ databases">
        <title>Afifella sp. nov., isolated from activated sludge.</title>
        <authorList>
            <person name="Li Q."/>
            <person name="Liu Y."/>
        </authorList>
    </citation>
    <scope>NUCLEOTIDE SEQUENCE</scope>
    <source>
        <strain evidence="1">L72</strain>
    </source>
</reference>
<evidence type="ECO:0000313" key="2">
    <source>
        <dbReference type="Proteomes" id="UP000773614"/>
    </source>
</evidence>
<organism evidence="1 2">
    <name type="scientific">Propylenella binzhouense</name>
    <dbReference type="NCBI Taxonomy" id="2555902"/>
    <lineage>
        <taxon>Bacteria</taxon>
        <taxon>Pseudomonadati</taxon>
        <taxon>Pseudomonadota</taxon>
        <taxon>Alphaproteobacteria</taxon>
        <taxon>Hyphomicrobiales</taxon>
        <taxon>Propylenellaceae</taxon>
        <taxon>Propylenella</taxon>
    </lineage>
</organism>
<gene>
    <name evidence="1" type="ORF">E4O86_14215</name>
</gene>
<evidence type="ECO:0000313" key="1">
    <source>
        <dbReference type="EMBL" id="MYZ48866.1"/>
    </source>
</evidence>
<proteinExistence type="predicted"/>
<keyword evidence="2" id="KW-1185">Reference proteome</keyword>
<name>A0A964T5G0_9HYPH</name>
<dbReference type="AlphaFoldDB" id="A0A964T5G0"/>
<sequence>MPMNPADLRAHAERLGAWLDGAGPDAEALATATADFRAALGTFLKAGDLLPAVSAACLLSVALRLGARGEAEEDAVPVLREACETAERGRDAAIEHAETNGVDEANTAAYVSVTNEAGEALSALGEALRRGEEAERSFRAAAARFGEAAAGYRRLGTDGEARRAEIRALGARASAALAAGDP</sequence>
<comment type="caution">
    <text evidence="1">The sequence shown here is derived from an EMBL/GenBank/DDBJ whole genome shotgun (WGS) entry which is preliminary data.</text>
</comment>
<dbReference type="Proteomes" id="UP000773614">
    <property type="component" value="Unassembled WGS sequence"/>
</dbReference>
<protein>
    <submittedName>
        <fullName evidence="1">Uncharacterized protein</fullName>
    </submittedName>
</protein>
<dbReference type="RefSeq" id="WP_161141213.1">
    <property type="nucleotide sequence ID" value="NZ_SPKJ01000051.1"/>
</dbReference>
<dbReference type="EMBL" id="SPKJ01000051">
    <property type="protein sequence ID" value="MYZ48866.1"/>
    <property type="molecule type" value="Genomic_DNA"/>
</dbReference>
<accession>A0A964T5G0</accession>